<dbReference type="CDD" id="cd02513">
    <property type="entry name" value="CMP-NeuAc_Synthase"/>
    <property type="match status" value="1"/>
</dbReference>
<dbReference type="Gene3D" id="3.90.550.10">
    <property type="entry name" value="Spore Coat Polysaccharide Biosynthesis Protein SpsA, Chain A"/>
    <property type="match status" value="1"/>
</dbReference>
<dbReference type="OrthoDB" id="9805604at2"/>
<evidence type="ECO:0000313" key="1">
    <source>
        <dbReference type="EMBL" id="SFP66493.1"/>
    </source>
</evidence>
<dbReference type="STRING" id="1121869.SAMN03084138_02803"/>
<dbReference type="InterPro" id="IPR050793">
    <property type="entry name" value="CMP-NeuNAc_synthase"/>
</dbReference>
<dbReference type="PANTHER" id="PTHR21485:SF6">
    <property type="entry name" value="N-ACYLNEURAMINATE CYTIDYLYLTRANSFERASE-RELATED"/>
    <property type="match status" value="1"/>
</dbReference>
<proteinExistence type="predicted"/>
<keyword evidence="1" id="KW-0808">Transferase</keyword>
<dbReference type="InterPro" id="IPR003329">
    <property type="entry name" value="Cytidylyl_trans"/>
</dbReference>
<organism evidence="1 2">
    <name type="scientific">Enterovibrio norvegicus DSM 15893</name>
    <dbReference type="NCBI Taxonomy" id="1121869"/>
    <lineage>
        <taxon>Bacteria</taxon>
        <taxon>Pseudomonadati</taxon>
        <taxon>Pseudomonadota</taxon>
        <taxon>Gammaproteobacteria</taxon>
        <taxon>Vibrionales</taxon>
        <taxon>Vibrionaceae</taxon>
        <taxon>Enterovibrio</taxon>
    </lineage>
</organism>
<accession>A0A1I5S6Y5</accession>
<name>A0A1I5S6Y5_9GAMM</name>
<dbReference type="SUPFAM" id="SSF53448">
    <property type="entry name" value="Nucleotide-diphospho-sugar transferases"/>
    <property type="match status" value="1"/>
</dbReference>
<reference evidence="1 2" key="1">
    <citation type="submission" date="2016-10" db="EMBL/GenBank/DDBJ databases">
        <authorList>
            <person name="de Groot N.N."/>
        </authorList>
    </citation>
    <scope>NUCLEOTIDE SEQUENCE [LARGE SCALE GENOMIC DNA]</scope>
    <source>
        <strain evidence="1 2">DSM 15893</strain>
    </source>
</reference>
<dbReference type="Proteomes" id="UP000182692">
    <property type="component" value="Unassembled WGS sequence"/>
</dbReference>
<sequence>MNIALITARGGSKGLPGKNIYPLAGKPLLAWSIDAAKESGLFEDVYVSTDCPDIASVALKFGAKVIERPPELATDNASSHCVIEHAIEELALKSSDRVMLLQPTSPLRTVADIKQSFEVYDHNETCSCVISVYEPDNTPAKAYKILESGEITGLVSAEAPYTRRQDLPRCFQPNGAIYLFSVEGFSRSQCIPKLGGFPYVMEEERSLDVDTLADMQKIEAYLQRK</sequence>
<keyword evidence="1" id="KW-0548">Nucleotidyltransferase</keyword>
<dbReference type="RefSeq" id="WP_074927382.1">
    <property type="nucleotide sequence ID" value="NZ_FOWR01000020.1"/>
</dbReference>
<dbReference type="GeneID" id="35870692"/>
<dbReference type="AlphaFoldDB" id="A0A1I5S6Y5"/>
<dbReference type="EMBL" id="FOWR01000020">
    <property type="protein sequence ID" value="SFP66493.1"/>
    <property type="molecule type" value="Genomic_DNA"/>
</dbReference>
<gene>
    <name evidence="1" type="ORF">SAMN03084138_02803</name>
</gene>
<evidence type="ECO:0000313" key="2">
    <source>
        <dbReference type="Proteomes" id="UP000182692"/>
    </source>
</evidence>
<dbReference type="PANTHER" id="PTHR21485">
    <property type="entry name" value="HAD SUPERFAMILY MEMBERS CMAS AND KDSC"/>
    <property type="match status" value="1"/>
</dbReference>
<protein>
    <submittedName>
        <fullName evidence="1">N-acylneuraminate cytidylyltransferase</fullName>
    </submittedName>
</protein>
<dbReference type="Pfam" id="PF02348">
    <property type="entry name" value="CTP_transf_3"/>
    <property type="match status" value="1"/>
</dbReference>
<dbReference type="InterPro" id="IPR029044">
    <property type="entry name" value="Nucleotide-diphossugar_trans"/>
</dbReference>
<dbReference type="GO" id="GO:0008781">
    <property type="term" value="F:N-acylneuraminate cytidylyltransferase activity"/>
    <property type="evidence" value="ECO:0007669"/>
    <property type="project" value="TreeGrafter"/>
</dbReference>